<keyword evidence="2" id="KW-1185">Reference proteome</keyword>
<evidence type="ECO:0000313" key="1">
    <source>
        <dbReference type="EMBL" id="TFK67562.1"/>
    </source>
</evidence>
<reference evidence="1 2" key="1">
    <citation type="journal article" date="2019" name="Nat. Ecol. Evol.">
        <title>Megaphylogeny resolves global patterns of mushroom evolution.</title>
        <authorList>
            <person name="Varga T."/>
            <person name="Krizsan K."/>
            <person name="Foldi C."/>
            <person name="Dima B."/>
            <person name="Sanchez-Garcia M."/>
            <person name="Sanchez-Ramirez S."/>
            <person name="Szollosi G.J."/>
            <person name="Szarkandi J.G."/>
            <person name="Papp V."/>
            <person name="Albert L."/>
            <person name="Andreopoulos W."/>
            <person name="Angelini C."/>
            <person name="Antonin V."/>
            <person name="Barry K.W."/>
            <person name="Bougher N.L."/>
            <person name="Buchanan P."/>
            <person name="Buyck B."/>
            <person name="Bense V."/>
            <person name="Catcheside P."/>
            <person name="Chovatia M."/>
            <person name="Cooper J."/>
            <person name="Damon W."/>
            <person name="Desjardin D."/>
            <person name="Finy P."/>
            <person name="Geml J."/>
            <person name="Haridas S."/>
            <person name="Hughes K."/>
            <person name="Justo A."/>
            <person name="Karasinski D."/>
            <person name="Kautmanova I."/>
            <person name="Kiss B."/>
            <person name="Kocsube S."/>
            <person name="Kotiranta H."/>
            <person name="LaButti K.M."/>
            <person name="Lechner B.E."/>
            <person name="Liimatainen K."/>
            <person name="Lipzen A."/>
            <person name="Lukacs Z."/>
            <person name="Mihaltcheva S."/>
            <person name="Morgado L.N."/>
            <person name="Niskanen T."/>
            <person name="Noordeloos M.E."/>
            <person name="Ohm R.A."/>
            <person name="Ortiz-Santana B."/>
            <person name="Ovrebo C."/>
            <person name="Racz N."/>
            <person name="Riley R."/>
            <person name="Savchenko A."/>
            <person name="Shiryaev A."/>
            <person name="Soop K."/>
            <person name="Spirin V."/>
            <person name="Szebenyi C."/>
            <person name="Tomsovsky M."/>
            <person name="Tulloss R.E."/>
            <person name="Uehling J."/>
            <person name="Grigoriev I.V."/>
            <person name="Vagvolgyi C."/>
            <person name="Papp T."/>
            <person name="Martin F.M."/>
            <person name="Miettinen O."/>
            <person name="Hibbett D.S."/>
            <person name="Nagy L.G."/>
        </authorList>
    </citation>
    <scope>NUCLEOTIDE SEQUENCE [LARGE SCALE GENOMIC DNA]</scope>
    <source>
        <strain evidence="1 2">NL-1719</strain>
    </source>
</reference>
<protein>
    <submittedName>
        <fullName evidence="1">Uncharacterized protein</fullName>
    </submittedName>
</protein>
<accession>A0ACD3APW8</accession>
<dbReference type="EMBL" id="ML208373">
    <property type="protein sequence ID" value="TFK67562.1"/>
    <property type="molecule type" value="Genomic_DNA"/>
</dbReference>
<gene>
    <name evidence="1" type="ORF">BDN72DRAFT_859073</name>
</gene>
<dbReference type="Proteomes" id="UP000308600">
    <property type="component" value="Unassembled WGS sequence"/>
</dbReference>
<proteinExistence type="predicted"/>
<evidence type="ECO:0000313" key="2">
    <source>
        <dbReference type="Proteomes" id="UP000308600"/>
    </source>
</evidence>
<name>A0ACD3APW8_9AGAR</name>
<organism evidence="1 2">
    <name type="scientific">Pluteus cervinus</name>
    <dbReference type="NCBI Taxonomy" id="181527"/>
    <lineage>
        <taxon>Eukaryota</taxon>
        <taxon>Fungi</taxon>
        <taxon>Dikarya</taxon>
        <taxon>Basidiomycota</taxon>
        <taxon>Agaricomycotina</taxon>
        <taxon>Agaricomycetes</taxon>
        <taxon>Agaricomycetidae</taxon>
        <taxon>Agaricales</taxon>
        <taxon>Pluteineae</taxon>
        <taxon>Pluteaceae</taxon>
        <taxon>Pluteus</taxon>
    </lineage>
</organism>
<sequence length="250" mass="28585">MTRGRLRWWKTSSAFFIDTSWLQIVEEEAKKVNEYQGSSAQILLETELMVAKPMTDHAPALRSFPMDQDQIQAQAESDKWRYSEDKSVHINQIPMADLAPDLFELIFNHLFADLDPKELASVLKSCCLASQKIKQIAEPRLLSLARYRHDSSRLISALRLSIRAWFNSGRNEDLFFDLLPNIQTLVLSDQFSVNLAVKLSETLSRIFQSSHLTTIHILGFKDPTNLDTLRLHSGARASALQNVLDRDLEE</sequence>